<organism evidence="10 11">
    <name type="scientific">Candidatus Beckwithbacteria bacterium CG23_combo_of_CG06-09_8_20_14_all_34_8</name>
    <dbReference type="NCBI Taxonomy" id="1974497"/>
    <lineage>
        <taxon>Bacteria</taxon>
        <taxon>Candidatus Beckwithiibacteriota</taxon>
    </lineage>
</organism>
<evidence type="ECO:0000259" key="9">
    <source>
        <dbReference type="Pfam" id="PF02397"/>
    </source>
</evidence>
<evidence type="ECO:0000256" key="8">
    <source>
        <dbReference type="SAM" id="Phobius"/>
    </source>
</evidence>
<keyword evidence="5 8" id="KW-0812">Transmembrane</keyword>
<keyword evidence="4 10" id="KW-0808">Transferase</keyword>
<protein>
    <submittedName>
        <fullName evidence="10">Galactosyl-1-phosphate transferase</fullName>
    </submittedName>
</protein>
<dbReference type="GO" id="GO:0005886">
    <property type="term" value="C:plasma membrane"/>
    <property type="evidence" value="ECO:0007669"/>
    <property type="project" value="UniProtKB-SubCell"/>
</dbReference>
<keyword evidence="7 8" id="KW-0472">Membrane</keyword>
<evidence type="ECO:0000256" key="7">
    <source>
        <dbReference type="ARBA" id="ARBA00023136"/>
    </source>
</evidence>
<sequence length="222" mass="25922">MDLTNISNNMSIIYNLMRSDLAKRILDIFAAIILFIIFAPVWIIIPILIKLDSPGSVFYRHKRMGKGGKEFWLFKFRTMVEDADEILHKKDPELLKKFKENDWKLENDPRITPLGKMVRNLTLDEFPQLWNVLKGDMSLVGPRAYLKKELDEQTRKYPQTKSYVEEILKIKPGVTGPWQTSGRNVVPFVVRAKMDAEYARTHNVIRDIVIMLKTPKAMVSKW</sequence>
<evidence type="ECO:0000313" key="10">
    <source>
        <dbReference type="EMBL" id="PIP53393.1"/>
    </source>
</evidence>
<comment type="similarity">
    <text evidence="2">Belongs to the bacterial sugar transferase family.</text>
</comment>
<comment type="subcellular location">
    <subcellularLocation>
        <location evidence="1">Cell membrane</location>
    </subcellularLocation>
</comment>
<comment type="caution">
    <text evidence="10">The sequence shown here is derived from an EMBL/GenBank/DDBJ whole genome shotgun (WGS) entry which is preliminary data.</text>
</comment>
<dbReference type="AlphaFoldDB" id="A0A2H0B6R8"/>
<dbReference type="PANTHER" id="PTHR30576">
    <property type="entry name" value="COLANIC BIOSYNTHESIS UDP-GLUCOSE LIPID CARRIER TRANSFERASE"/>
    <property type="match status" value="1"/>
</dbReference>
<evidence type="ECO:0000256" key="2">
    <source>
        <dbReference type="ARBA" id="ARBA00006464"/>
    </source>
</evidence>
<accession>A0A2H0B6R8</accession>
<proteinExistence type="inferred from homology"/>
<evidence type="ECO:0000256" key="4">
    <source>
        <dbReference type="ARBA" id="ARBA00022679"/>
    </source>
</evidence>
<evidence type="ECO:0000256" key="1">
    <source>
        <dbReference type="ARBA" id="ARBA00004236"/>
    </source>
</evidence>
<keyword evidence="3" id="KW-1003">Cell membrane</keyword>
<evidence type="ECO:0000256" key="3">
    <source>
        <dbReference type="ARBA" id="ARBA00022475"/>
    </source>
</evidence>
<dbReference type="Pfam" id="PF02397">
    <property type="entry name" value="Bac_transf"/>
    <property type="match status" value="1"/>
</dbReference>
<dbReference type="PANTHER" id="PTHR30576:SF4">
    <property type="entry name" value="UNDECAPRENYL-PHOSPHATE GALACTOSE PHOSPHOTRANSFERASE"/>
    <property type="match status" value="1"/>
</dbReference>
<evidence type="ECO:0000256" key="6">
    <source>
        <dbReference type="ARBA" id="ARBA00022989"/>
    </source>
</evidence>
<reference evidence="10 11" key="1">
    <citation type="submission" date="2017-09" db="EMBL/GenBank/DDBJ databases">
        <title>Depth-based differentiation of microbial function through sediment-hosted aquifers and enrichment of novel symbionts in the deep terrestrial subsurface.</title>
        <authorList>
            <person name="Probst A.J."/>
            <person name="Ladd B."/>
            <person name="Jarett J.K."/>
            <person name="Geller-Mcgrath D.E."/>
            <person name="Sieber C.M."/>
            <person name="Emerson J.B."/>
            <person name="Anantharaman K."/>
            <person name="Thomas B.C."/>
            <person name="Malmstrom R."/>
            <person name="Stieglmeier M."/>
            <person name="Klingl A."/>
            <person name="Woyke T."/>
            <person name="Ryan C.M."/>
            <person name="Banfield J.F."/>
        </authorList>
    </citation>
    <scope>NUCLEOTIDE SEQUENCE [LARGE SCALE GENOMIC DNA]</scope>
    <source>
        <strain evidence="10">CG23_combo_of_CG06-09_8_20_14_all_34_8</strain>
    </source>
</reference>
<evidence type="ECO:0000256" key="5">
    <source>
        <dbReference type="ARBA" id="ARBA00022692"/>
    </source>
</evidence>
<evidence type="ECO:0000313" key="11">
    <source>
        <dbReference type="Proteomes" id="UP000229459"/>
    </source>
</evidence>
<dbReference type="EMBL" id="PCSR01000029">
    <property type="protein sequence ID" value="PIP53393.1"/>
    <property type="molecule type" value="Genomic_DNA"/>
</dbReference>
<feature type="domain" description="Bacterial sugar transferase" evidence="9">
    <location>
        <begin position="23"/>
        <end position="219"/>
    </location>
</feature>
<feature type="transmembrane region" description="Helical" evidence="8">
    <location>
        <begin position="25"/>
        <end position="49"/>
    </location>
</feature>
<dbReference type="Proteomes" id="UP000229459">
    <property type="component" value="Unassembled WGS sequence"/>
</dbReference>
<dbReference type="GO" id="GO:0016780">
    <property type="term" value="F:phosphotransferase activity, for other substituted phosphate groups"/>
    <property type="evidence" value="ECO:0007669"/>
    <property type="project" value="TreeGrafter"/>
</dbReference>
<gene>
    <name evidence="10" type="ORF">COX08_01255</name>
</gene>
<name>A0A2H0B6R8_9BACT</name>
<dbReference type="InterPro" id="IPR003362">
    <property type="entry name" value="Bact_transf"/>
</dbReference>
<keyword evidence="6 8" id="KW-1133">Transmembrane helix</keyword>